<reference evidence="1 2" key="1">
    <citation type="submission" date="2019-03" db="EMBL/GenBank/DDBJ databases">
        <title>Arenimonas daejeonensis sp. nov., isolated from compost.</title>
        <authorList>
            <person name="Jeon C.O."/>
        </authorList>
    </citation>
    <scope>NUCLEOTIDE SEQUENCE [LARGE SCALE GENOMIC DNA]</scope>
    <source>
        <strain evidence="1 2">R29</strain>
    </source>
</reference>
<evidence type="ECO:0000313" key="2">
    <source>
        <dbReference type="Proteomes" id="UP000305760"/>
    </source>
</evidence>
<dbReference type="SFLD" id="SFLDG01129">
    <property type="entry name" value="C1.5:_HAD__Beta-PGM__Phosphata"/>
    <property type="match status" value="1"/>
</dbReference>
<dbReference type="Gene3D" id="1.10.150.240">
    <property type="entry name" value="Putative phosphatase, domain 2"/>
    <property type="match status" value="1"/>
</dbReference>
<comment type="caution">
    <text evidence="1">The sequence shown here is derived from an EMBL/GenBank/DDBJ whole genome shotgun (WGS) entry which is preliminary data.</text>
</comment>
<proteinExistence type="predicted"/>
<keyword evidence="2" id="KW-1185">Reference proteome</keyword>
<dbReference type="AlphaFoldDB" id="A0A5C4RNZ5"/>
<dbReference type="EMBL" id="SMDR01000004">
    <property type="protein sequence ID" value="TNJ32798.1"/>
    <property type="molecule type" value="Genomic_DNA"/>
</dbReference>
<dbReference type="CDD" id="cd02603">
    <property type="entry name" value="HAD_sEH-N_like"/>
    <property type="match status" value="1"/>
</dbReference>
<dbReference type="SFLD" id="SFLDS00003">
    <property type="entry name" value="Haloacid_Dehalogenase"/>
    <property type="match status" value="1"/>
</dbReference>
<protein>
    <submittedName>
        <fullName evidence="1">HAD family phosphatase</fullName>
    </submittedName>
</protein>
<dbReference type="NCBIfam" id="TIGR01509">
    <property type="entry name" value="HAD-SF-IA-v3"/>
    <property type="match status" value="1"/>
</dbReference>
<dbReference type="InterPro" id="IPR023198">
    <property type="entry name" value="PGP-like_dom2"/>
</dbReference>
<dbReference type="Pfam" id="PF00702">
    <property type="entry name" value="Hydrolase"/>
    <property type="match status" value="1"/>
</dbReference>
<dbReference type="Proteomes" id="UP000305760">
    <property type="component" value="Unassembled WGS sequence"/>
</dbReference>
<dbReference type="InterPro" id="IPR023214">
    <property type="entry name" value="HAD_sf"/>
</dbReference>
<dbReference type="InterPro" id="IPR006439">
    <property type="entry name" value="HAD-SF_hydro_IA"/>
</dbReference>
<sequence>MGAPALVLFDLDGVLAHYDHGPRLRTLAERSGASFEAVATELFDSGLERAADLGDYDAEGQMQELSRRLGVPVSVQDGIAARAASMRADEAVLGLAGALRAEVAILTNNGLLLRDHLPEICPPLFPRFADRVFCSAQFRLAKPDPEIYLRCVAALGFAPEQTLFIDDKAANADGARSAGLMAFHFRHADGLRAELLALNLLEPDA</sequence>
<dbReference type="RefSeq" id="WP_139449819.1">
    <property type="nucleotide sequence ID" value="NZ_SMDR01000004.1"/>
</dbReference>
<organism evidence="1 2">
    <name type="scientific">Arenimonas terrae</name>
    <dbReference type="NCBI Taxonomy" id="2546226"/>
    <lineage>
        <taxon>Bacteria</taxon>
        <taxon>Pseudomonadati</taxon>
        <taxon>Pseudomonadota</taxon>
        <taxon>Gammaproteobacteria</taxon>
        <taxon>Lysobacterales</taxon>
        <taxon>Lysobacteraceae</taxon>
        <taxon>Arenimonas</taxon>
    </lineage>
</organism>
<dbReference type="InterPro" id="IPR036412">
    <property type="entry name" value="HAD-like_sf"/>
</dbReference>
<name>A0A5C4RNZ5_9GAMM</name>
<dbReference type="OrthoDB" id="9797415at2"/>
<dbReference type="PANTHER" id="PTHR43611">
    <property type="entry name" value="ALPHA-D-GLUCOSE 1-PHOSPHATE PHOSPHATASE"/>
    <property type="match status" value="1"/>
</dbReference>
<evidence type="ECO:0000313" key="1">
    <source>
        <dbReference type="EMBL" id="TNJ32798.1"/>
    </source>
</evidence>
<dbReference type="PANTHER" id="PTHR43611:SF3">
    <property type="entry name" value="FLAVIN MONONUCLEOTIDE HYDROLASE 1, CHLOROPLATIC"/>
    <property type="match status" value="1"/>
</dbReference>
<dbReference type="SUPFAM" id="SSF56784">
    <property type="entry name" value="HAD-like"/>
    <property type="match status" value="1"/>
</dbReference>
<gene>
    <name evidence="1" type="ORF">E1B00_13870</name>
</gene>
<accession>A0A5C4RNZ5</accession>
<dbReference type="Gene3D" id="3.40.50.1000">
    <property type="entry name" value="HAD superfamily/HAD-like"/>
    <property type="match status" value="1"/>
</dbReference>